<dbReference type="Proteomes" id="UP000078003">
    <property type="component" value="Unassembled WGS sequence"/>
</dbReference>
<comment type="caution">
    <text evidence="1">The sequence shown here is derived from an EMBL/GenBank/DDBJ whole genome shotgun (WGS) entry which is preliminary data.</text>
</comment>
<organism evidence="1 2">
    <name type="scientific">Eikenella corrodens</name>
    <dbReference type="NCBI Taxonomy" id="539"/>
    <lineage>
        <taxon>Bacteria</taxon>
        <taxon>Pseudomonadati</taxon>
        <taxon>Pseudomonadota</taxon>
        <taxon>Betaproteobacteria</taxon>
        <taxon>Neisseriales</taxon>
        <taxon>Neisseriaceae</taxon>
        <taxon>Eikenella</taxon>
    </lineage>
</organism>
<gene>
    <name evidence="1" type="ORF">A7P85_07680</name>
</gene>
<dbReference type="AlphaFoldDB" id="A0A1A9RCE1"/>
<evidence type="ECO:0000313" key="1">
    <source>
        <dbReference type="EMBL" id="OAM15908.1"/>
    </source>
</evidence>
<evidence type="ECO:0000313" key="2">
    <source>
        <dbReference type="Proteomes" id="UP000078003"/>
    </source>
</evidence>
<protein>
    <submittedName>
        <fullName evidence="1">Uncharacterized protein</fullName>
    </submittedName>
</protein>
<reference evidence="2" key="1">
    <citation type="submission" date="2016-05" db="EMBL/GenBank/DDBJ databases">
        <title>Draft genome of Corynebacterium afermentans subsp. afermentans LCDC 88199T.</title>
        <authorList>
            <person name="Bernier A.-M."/>
            <person name="Bernard K."/>
        </authorList>
    </citation>
    <scope>NUCLEOTIDE SEQUENCE [LARGE SCALE GENOMIC DNA]</scope>
    <source>
        <strain evidence="2">NML01-0328</strain>
    </source>
</reference>
<sequence>MNYSELSIHIENLRQSFANRNLEDYLLALYALLQSQQDAVCTPTLCLSLLQEAFTAPPAPFNEQWLLIRQMPDGQLKTSDPWQYACAVIIFQVAELHRMRGQELQNELRHYGITSETGYSWYNFDPLTLLECGAQGLEDSLGEEVVVADDWSLLGDLLDLGRYYE</sequence>
<accession>A0A1A9RCE1</accession>
<dbReference type="EMBL" id="LXSF01000009">
    <property type="protein sequence ID" value="OAM15908.1"/>
    <property type="molecule type" value="Genomic_DNA"/>
</dbReference>
<name>A0A1A9RCE1_EIKCO</name>
<proteinExistence type="predicted"/>
<dbReference type="RefSeq" id="WP_064083835.1">
    <property type="nucleotide sequence ID" value="NZ_LXSF01000009.1"/>
</dbReference>